<accession>H1FTJ3</accession>
<dbReference type="STRING" id="929558.SMGD1_0242"/>
<dbReference type="Proteomes" id="UP000006431">
    <property type="component" value="Unassembled WGS sequence"/>
</dbReference>
<dbReference type="AlphaFoldDB" id="B6BL36"/>
<dbReference type="PATRIC" id="fig|929558.5.peg.242"/>
<dbReference type="HOGENOM" id="CLU_2810876_0_0_7"/>
<name>B6BL36_SULGG</name>
<sequence>MNITDNLDITSNKQYEFIYEDNQMILEYITQHNDLSIILDKIVHLAEHMNPNSKCSILILNDSKKTF</sequence>
<dbReference type="RefSeq" id="WP_008338454.1">
    <property type="nucleotide sequence ID" value="NZ_AFRZ01000001.1"/>
</dbReference>
<evidence type="ECO:0000313" key="2">
    <source>
        <dbReference type="Proteomes" id="UP000006431"/>
    </source>
</evidence>
<protein>
    <submittedName>
        <fullName evidence="1">Uncharacterized protein</fullName>
    </submittedName>
</protein>
<comment type="caution">
    <text evidence="1">The sequence shown here is derived from an EMBL/GenBank/DDBJ whole genome shotgun (WGS) entry which is preliminary data.</text>
</comment>
<keyword evidence="2" id="KW-1185">Reference proteome</keyword>
<proteinExistence type="predicted"/>
<organism evidence="1 2">
    <name type="scientific">Sulfurimonas gotlandica (strain DSM 19862 / JCM 16533 / GD1)</name>
    <dbReference type="NCBI Taxonomy" id="929558"/>
    <lineage>
        <taxon>Bacteria</taxon>
        <taxon>Pseudomonadati</taxon>
        <taxon>Campylobacterota</taxon>
        <taxon>Epsilonproteobacteria</taxon>
        <taxon>Campylobacterales</taxon>
        <taxon>Sulfurimonadaceae</taxon>
        <taxon>Sulfurimonas</taxon>
    </lineage>
</organism>
<gene>
    <name evidence="1" type="ORF">SMGD1_0242</name>
</gene>
<accession>B6BL36</accession>
<evidence type="ECO:0000313" key="1">
    <source>
        <dbReference type="EMBL" id="EHP28769.1"/>
    </source>
</evidence>
<reference evidence="1 2" key="1">
    <citation type="journal article" date="2012" name="Proc. Natl. Acad. Sci. U.S.A.">
        <title>Genome and physiology of a model Epsilonproteobacterium responsible for sulfide detoxification in marine oxygen depletion zones.</title>
        <authorList>
            <person name="Grote J."/>
            <person name="Schott T."/>
            <person name="Bruckner C.G."/>
            <person name="Glockner F.O."/>
            <person name="Jost G."/>
            <person name="Teeling H."/>
            <person name="Labrenz M."/>
            <person name="Jurgens K."/>
        </authorList>
    </citation>
    <scope>NUCLEOTIDE SEQUENCE [LARGE SCALE GENOMIC DNA]</scope>
    <source>
        <strain evidence="1 2">GD1</strain>
    </source>
</reference>
<dbReference type="EMBL" id="AFRZ01000001">
    <property type="protein sequence ID" value="EHP28769.1"/>
    <property type="molecule type" value="Genomic_DNA"/>
</dbReference>